<feature type="signal peptide" evidence="1">
    <location>
        <begin position="1"/>
        <end position="18"/>
    </location>
</feature>
<evidence type="ECO:0000256" key="1">
    <source>
        <dbReference type="SAM" id="SignalP"/>
    </source>
</evidence>
<evidence type="ECO:0000313" key="3">
    <source>
        <dbReference type="Proteomes" id="UP000236454"/>
    </source>
</evidence>
<name>A0A1I6ZV73_9FLAO</name>
<evidence type="ECO:0000313" key="2">
    <source>
        <dbReference type="EMBL" id="SFT66590.1"/>
    </source>
</evidence>
<dbReference type="EMBL" id="FPAS01000002">
    <property type="protein sequence ID" value="SFT66590.1"/>
    <property type="molecule type" value="Genomic_DNA"/>
</dbReference>
<feature type="chain" id="PRO_5014640975" description="MetA-pathway of phenol degradation" evidence="1">
    <location>
        <begin position="19"/>
        <end position="259"/>
    </location>
</feature>
<evidence type="ECO:0008006" key="4">
    <source>
        <dbReference type="Google" id="ProtNLM"/>
    </source>
</evidence>
<keyword evidence="1" id="KW-0732">Signal</keyword>
<sequence length="259" mass="28980">MKALLTSLILFITFASSAQGLVDGFFKGKGRTDMALGFAYEKAKLYYAQNTIEYGRELFIFNTFAEYGITNKWDVIASAPIINGKPQDASFFTKYEVLKWKGLSVIPAVGISFPMSNYNTETSQSIGQRATNLQPKLVLQYKPNTPWFIQTQATYQNTLVPVPHAWNWSAKIGYGAGKWYGDLWFENQTSLGDAIFLGPIPYNDFRELGVSYQRFGGVIYYQLKERFGISVSASKVLNGRNIGSAGIVGVSGVWKFRVE</sequence>
<gene>
    <name evidence="2" type="ORF">SAMN05216474_1646</name>
</gene>
<proteinExistence type="predicted"/>
<keyword evidence="3" id="KW-1185">Reference proteome</keyword>
<organism evidence="2 3">
    <name type="scientific">Lishizhenia tianjinensis</name>
    <dbReference type="NCBI Taxonomy" id="477690"/>
    <lineage>
        <taxon>Bacteria</taxon>
        <taxon>Pseudomonadati</taxon>
        <taxon>Bacteroidota</taxon>
        <taxon>Flavobacteriia</taxon>
        <taxon>Flavobacteriales</taxon>
        <taxon>Crocinitomicaceae</taxon>
        <taxon>Lishizhenia</taxon>
    </lineage>
</organism>
<dbReference type="AlphaFoldDB" id="A0A1I6ZV73"/>
<dbReference type="Proteomes" id="UP000236454">
    <property type="component" value="Unassembled WGS sequence"/>
</dbReference>
<dbReference type="OrthoDB" id="1413291at2"/>
<protein>
    <recommendedName>
        <fullName evidence="4">MetA-pathway of phenol degradation</fullName>
    </recommendedName>
</protein>
<accession>A0A1I6ZV73</accession>
<dbReference type="RefSeq" id="WP_090248133.1">
    <property type="nucleotide sequence ID" value="NZ_FPAS01000002.1"/>
</dbReference>
<reference evidence="2 3" key="1">
    <citation type="submission" date="2016-10" db="EMBL/GenBank/DDBJ databases">
        <authorList>
            <person name="de Groot N.N."/>
        </authorList>
    </citation>
    <scope>NUCLEOTIDE SEQUENCE [LARGE SCALE GENOMIC DNA]</scope>
    <source>
        <strain evidence="2 3">CGMCC 1.7005</strain>
    </source>
</reference>